<dbReference type="EMBL" id="CP014824">
    <property type="protein sequence ID" value="AMR76239.1"/>
    <property type="molecule type" value="Genomic_DNA"/>
</dbReference>
<feature type="coiled-coil region" evidence="1">
    <location>
        <begin position="205"/>
        <end position="232"/>
    </location>
</feature>
<accession>Q9FBA5</accession>
<dbReference type="InterPro" id="IPR003459">
    <property type="entry name" value="Borrelia_plasmid_OrfA"/>
</dbReference>
<gene>
    <name evidence="3" type="ORF">A0V01_06540</name>
</gene>
<reference evidence="3 4" key="2">
    <citation type="submission" date="2016-03" db="EMBL/GenBank/DDBJ databases">
        <title>Borrelia hermsii Genome sequencing and assembly.</title>
        <authorList>
            <person name="Bontemps-Gallo S."/>
            <person name="Stewart S."/>
        </authorList>
    </citation>
    <scope>NUCLEOTIDE SEQUENCE [LARGE SCALE GENOMIC DNA]</scope>
    <source>
        <strain evidence="3 4">DAH-2E7</strain>
        <plasmid evidence="3">unnamed</plasmid>
        <plasmid evidence="4">unnamed 9</plasmid>
    </source>
</reference>
<dbReference type="OrthoDB" id="351996at2"/>
<dbReference type="EMBL" id="AF209440">
    <property type="protein sequence ID" value="AAG00326.1"/>
    <property type="molecule type" value="Genomic_DNA"/>
</dbReference>
<keyword evidence="1" id="KW-0175">Coiled coil</keyword>
<dbReference type="Pfam" id="PF02414">
    <property type="entry name" value="Borrelia_orfA"/>
    <property type="match status" value="1"/>
</dbReference>
<protein>
    <recommendedName>
        <fullName evidence="5">PF-57-type protein</fullName>
    </recommendedName>
</protein>
<dbReference type="AlphaFoldDB" id="Q9FBA5"/>
<dbReference type="RefSeq" id="WP_032489804.1">
    <property type="nucleotide sequence ID" value="NZ_CP014824.1"/>
</dbReference>
<evidence type="ECO:0000313" key="3">
    <source>
        <dbReference type="EMBL" id="AMR76239.1"/>
    </source>
</evidence>
<evidence type="ECO:0008006" key="5">
    <source>
        <dbReference type="Google" id="ProtNLM"/>
    </source>
</evidence>
<organism evidence="2">
    <name type="scientific">Borrelia hermsii</name>
    <dbReference type="NCBI Taxonomy" id="140"/>
    <lineage>
        <taxon>Bacteria</taxon>
        <taxon>Pseudomonadati</taxon>
        <taxon>Spirochaetota</taxon>
        <taxon>Spirochaetia</taxon>
        <taxon>Spirochaetales</taxon>
        <taxon>Borreliaceae</taxon>
        <taxon>Borrelia</taxon>
    </lineage>
</organism>
<reference evidence="2" key="1">
    <citation type="journal article" date="2000" name="Infect. Immun.">
        <title>The relapsing fever spirochete Borrelia hermsii contains multiple, antigen-encoding circular plasmids that are homologous to the cp32 plasmids of Lyme disease spirochetes.</title>
        <authorList>
            <person name="Stevenson B."/>
            <person name="Porcella S.F."/>
            <person name="Oie K.L."/>
            <person name="Fitzpatrick C.A."/>
            <person name="Raffel S.J."/>
            <person name="Lubke L."/>
            <person name="Schrumpf M.E."/>
            <person name="Schwan T.G."/>
        </authorList>
    </citation>
    <scope>NUCLEOTIDE SEQUENCE</scope>
    <source>
        <strain evidence="2">HS1</strain>
        <plasmid evidence="2">cp32-like</plasmid>
    </source>
</reference>
<keyword evidence="2" id="KW-0614">Plasmid</keyword>
<sequence>MRSTKKPTKKHQYKLIVLISTLNYMNLNLKKYTQSNILYYFNNNMKRNGQKLAKLKTLQKYLYKLEKELGVTINYYRHLGVNMGTEIHYDLKYSKKECHHIINKYFKEKKEERHKDRVNASLEKRCNKKGSVEKGECIYNIYNNKKEEKKDIKEIEKLQVKKYAKKCNFRSNAFFSILNLKLEKDVTIKVLKILKRTENFIEKTKHKKKINIKSQENKLASKQKELSRILDETKVILKNEGYNSKQLEIQIQKVYEQYKDKPHFIIENNKYNDLEKIIGKLKKTVERVKVTAKEDEKEIRNNLFSILLEQLRHKVDTSVLVPILKDYLNKQNKLEYNKVFNNHYYYEILELVESGGNYLKLGEPKKITS</sequence>
<proteinExistence type="predicted"/>
<geneLocation type="plasmid" evidence="4">
    <name>unnamed 9</name>
</geneLocation>
<name>Q9FBA5_BORHE</name>
<evidence type="ECO:0000313" key="2">
    <source>
        <dbReference type="EMBL" id="AAG00326.1"/>
    </source>
</evidence>
<geneLocation type="plasmid" evidence="3">
    <name>unnamed</name>
</geneLocation>
<evidence type="ECO:0000256" key="1">
    <source>
        <dbReference type="SAM" id="Coils"/>
    </source>
</evidence>
<evidence type="ECO:0000313" key="4">
    <source>
        <dbReference type="Proteomes" id="UP000075229"/>
    </source>
</evidence>
<geneLocation type="plasmid" evidence="2">
    <name>cp32-like</name>
</geneLocation>